<evidence type="ECO:0000313" key="1">
    <source>
        <dbReference type="EMBL" id="GGP19300.1"/>
    </source>
</evidence>
<name>A0A830GVU4_9CREN</name>
<gene>
    <name evidence="1" type="ORF">GCM10007981_02430</name>
</gene>
<organism evidence="1 2">
    <name type="scientific">Thermocladium modestius</name>
    <dbReference type="NCBI Taxonomy" id="62609"/>
    <lineage>
        <taxon>Archaea</taxon>
        <taxon>Thermoproteota</taxon>
        <taxon>Thermoprotei</taxon>
        <taxon>Thermoproteales</taxon>
        <taxon>Thermoproteaceae</taxon>
        <taxon>Thermocladium</taxon>
    </lineage>
</organism>
<comment type="caution">
    <text evidence="1">The sequence shown here is derived from an EMBL/GenBank/DDBJ whole genome shotgun (WGS) entry which is preliminary data.</text>
</comment>
<evidence type="ECO:0000313" key="2">
    <source>
        <dbReference type="Proteomes" id="UP000610960"/>
    </source>
</evidence>
<dbReference type="OrthoDB" id="36424at2157"/>
<reference evidence="1" key="2">
    <citation type="submission" date="2020-09" db="EMBL/GenBank/DDBJ databases">
        <authorList>
            <person name="Sun Q."/>
            <person name="Ohkuma M."/>
        </authorList>
    </citation>
    <scope>NUCLEOTIDE SEQUENCE</scope>
    <source>
        <strain evidence="1">JCM 10088</strain>
    </source>
</reference>
<dbReference type="RefSeq" id="WP_188595649.1">
    <property type="nucleotide sequence ID" value="NZ_BMNL01000001.1"/>
</dbReference>
<reference evidence="1" key="1">
    <citation type="journal article" date="2014" name="Int. J. Syst. Evol. Microbiol.">
        <title>Complete genome sequence of Corynebacterium casei LMG S-19264T (=DSM 44701T), isolated from a smear-ripened cheese.</title>
        <authorList>
            <consortium name="US DOE Joint Genome Institute (JGI-PGF)"/>
            <person name="Walter F."/>
            <person name="Albersmeier A."/>
            <person name="Kalinowski J."/>
            <person name="Ruckert C."/>
        </authorList>
    </citation>
    <scope>NUCLEOTIDE SEQUENCE</scope>
    <source>
        <strain evidence="1">JCM 10088</strain>
    </source>
</reference>
<proteinExistence type="predicted"/>
<sequence length="216" mass="24614">MVREFRCEPNCALCCKLSPITVLPHEVYLLQNEAEELGVRPRFVPSYMVADQLSGVRIALSYLLLLDEEGKCPFLRGTKCSVHDKYKPLTCKSFPYLPRIIRYTMDASTKTIDFDTSFAASYACPVVKRDDPSHGNGDLRIYFRNEAPSAQEAIYLRKFYAATLTQMWRNGMIELVDPSDGLPPYPVVNGYSFIRQRLPMLTLSALDIIQLNNKDE</sequence>
<dbReference type="EMBL" id="BMNL01000001">
    <property type="protein sequence ID" value="GGP19300.1"/>
    <property type="molecule type" value="Genomic_DNA"/>
</dbReference>
<keyword evidence="2" id="KW-1185">Reference proteome</keyword>
<dbReference type="AlphaFoldDB" id="A0A830GVU4"/>
<accession>A0A830GVU4</accession>
<protein>
    <submittedName>
        <fullName evidence="1">Zinc/iron-chelating domain-containing protein</fullName>
    </submittedName>
</protein>
<dbReference type="InterPro" id="IPR005358">
    <property type="entry name" value="Puta_zinc/iron-chelating_dom"/>
</dbReference>
<dbReference type="Proteomes" id="UP000610960">
    <property type="component" value="Unassembled WGS sequence"/>
</dbReference>
<dbReference type="Pfam" id="PF03692">
    <property type="entry name" value="CxxCxxCC"/>
    <property type="match status" value="1"/>
</dbReference>